<dbReference type="GO" id="GO:0022857">
    <property type="term" value="F:transmembrane transporter activity"/>
    <property type="evidence" value="ECO:0007669"/>
    <property type="project" value="InterPro"/>
</dbReference>
<dbReference type="Pfam" id="PF07690">
    <property type="entry name" value="MFS_1"/>
    <property type="match status" value="1"/>
</dbReference>
<sequence length="403" mass="44445">MNSVYLGNNYLWTSFESLFLPYVIELLVPSRLQTIYLGIIAFAGIIIGVAFNFLSGSFSDKFHSRYGRRRPMILIGSIIVIFSLLLFIVIKETIVTIFIIYILIEIGSNIAYGSYQPLIRDIIPSSQRSTSSGIGGFFTLIGSAFGFGLSGVLIGTGRIELAAVLILLTIAAGSIITIFTIKKEDYISNSEIIHRKLSGVIKNFKESTKFKWMAIANFFITTGSSGLVFFEYYYFEYSLDLKDTAIYVAIAGVTILLISAMSTVGIGILADKINKEIFLLIFPLISGFSILFISFIHAFYLFLILGSLIGIAYGNYFTITNSYMSFIVPHGSAGKYLSIFLVSTEIGAAFSPLIYGLVLFLFRGIGSAEYSRLFELSSIFYFIGFALILLKVVNIQGTANGQA</sequence>
<feature type="transmembrane region" description="Helical" evidence="1">
    <location>
        <begin position="246"/>
        <end position="270"/>
    </location>
</feature>
<dbReference type="PANTHER" id="PTHR23528">
    <property type="match status" value="1"/>
</dbReference>
<keyword evidence="1" id="KW-1133">Transmembrane helix</keyword>
<evidence type="ECO:0000256" key="1">
    <source>
        <dbReference type="SAM" id="Phobius"/>
    </source>
</evidence>
<dbReference type="EMBL" id="JABGBP010000240">
    <property type="protein sequence ID" value="NOL60537.1"/>
    <property type="molecule type" value="Genomic_DNA"/>
</dbReference>
<feature type="transmembrane region" description="Helical" evidence="1">
    <location>
        <begin position="212"/>
        <end position="234"/>
    </location>
</feature>
<protein>
    <submittedName>
        <fullName evidence="3">MFS transporter</fullName>
    </submittedName>
</protein>
<dbReference type="InterPro" id="IPR036259">
    <property type="entry name" value="MFS_trans_sf"/>
</dbReference>
<dbReference type="SUPFAM" id="SSF103473">
    <property type="entry name" value="MFS general substrate transporter"/>
    <property type="match status" value="1"/>
</dbReference>
<feature type="transmembrane region" description="Helical" evidence="1">
    <location>
        <begin position="277"/>
        <end position="296"/>
    </location>
</feature>
<feature type="transmembrane region" description="Helical" evidence="1">
    <location>
        <begin position="35"/>
        <end position="59"/>
    </location>
</feature>
<dbReference type="InterPro" id="IPR020846">
    <property type="entry name" value="MFS_dom"/>
</dbReference>
<feature type="domain" description="Major facilitator superfamily (MFS) profile" evidence="2">
    <location>
        <begin position="1"/>
        <end position="396"/>
    </location>
</feature>
<feature type="transmembrane region" description="Helical" evidence="1">
    <location>
        <begin position="161"/>
        <end position="181"/>
    </location>
</feature>
<dbReference type="AlphaFoldDB" id="A0A7K4FQZ7"/>
<dbReference type="PROSITE" id="PS50850">
    <property type="entry name" value="MFS"/>
    <property type="match status" value="1"/>
</dbReference>
<keyword evidence="1" id="KW-0812">Transmembrane</keyword>
<reference evidence="3 4" key="1">
    <citation type="submission" date="2020-05" db="EMBL/GenBank/DDBJ databases">
        <authorList>
            <person name="Zhang R."/>
        </authorList>
    </citation>
    <scope>NUCLEOTIDE SEQUENCE [LARGE SCALE GENOMIC DNA]</scope>
    <source>
        <strain evidence="3 4">DSM 28986</strain>
    </source>
</reference>
<evidence type="ECO:0000313" key="3">
    <source>
        <dbReference type="EMBL" id="NOL60537.1"/>
    </source>
</evidence>
<evidence type="ECO:0000313" key="4">
    <source>
        <dbReference type="Proteomes" id="UP000546917"/>
    </source>
</evidence>
<feature type="transmembrane region" description="Helical" evidence="1">
    <location>
        <begin position="96"/>
        <end position="115"/>
    </location>
</feature>
<name>A0A7K4FQZ7_9ARCH</name>
<dbReference type="InterPro" id="IPR011701">
    <property type="entry name" value="MFS"/>
</dbReference>
<feature type="transmembrane region" description="Helical" evidence="1">
    <location>
        <begin position="302"/>
        <end position="324"/>
    </location>
</feature>
<feature type="transmembrane region" description="Helical" evidence="1">
    <location>
        <begin position="336"/>
        <end position="362"/>
    </location>
</feature>
<dbReference type="PANTHER" id="PTHR23528:SF1">
    <property type="entry name" value="MAJOR FACILITATOR SUPERFAMILY (MFS) PROFILE DOMAIN-CONTAINING PROTEIN"/>
    <property type="match status" value="1"/>
</dbReference>
<organism evidence="3 4">
    <name type="scientific">Ferroplasma acidiphilum</name>
    <dbReference type="NCBI Taxonomy" id="74969"/>
    <lineage>
        <taxon>Archaea</taxon>
        <taxon>Methanobacteriati</taxon>
        <taxon>Thermoplasmatota</taxon>
        <taxon>Thermoplasmata</taxon>
        <taxon>Thermoplasmatales</taxon>
        <taxon>Ferroplasmaceae</taxon>
        <taxon>Ferroplasma</taxon>
    </lineage>
</organism>
<comment type="caution">
    <text evidence="3">The sequence shown here is derived from an EMBL/GenBank/DDBJ whole genome shotgun (WGS) entry which is preliminary data.</text>
</comment>
<feature type="transmembrane region" description="Helical" evidence="1">
    <location>
        <begin position="374"/>
        <end position="393"/>
    </location>
</feature>
<gene>
    <name evidence="3" type="ORF">HLB00_06790</name>
</gene>
<accession>A0A7K4FQZ7</accession>
<feature type="transmembrane region" description="Helical" evidence="1">
    <location>
        <begin position="71"/>
        <end position="90"/>
    </location>
</feature>
<proteinExistence type="predicted"/>
<evidence type="ECO:0000259" key="2">
    <source>
        <dbReference type="PROSITE" id="PS50850"/>
    </source>
</evidence>
<dbReference type="Gene3D" id="1.20.1250.20">
    <property type="entry name" value="MFS general substrate transporter like domains"/>
    <property type="match status" value="2"/>
</dbReference>
<keyword evidence="1" id="KW-0472">Membrane</keyword>
<dbReference type="Proteomes" id="UP000546917">
    <property type="component" value="Unassembled WGS sequence"/>
</dbReference>
<feature type="transmembrane region" description="Helical" evidence="1">
    <location>
        <begin position="136"/>
        <end position="155"/>
    </location>
</feature>